<dbReference type="Gene3D" id="2.60.120.200">
    <property type="match status" value="1"/>
</dbReference>
<dbReference type="GO" id="GO:0004553">
    <property type="term" value="F:hydrolase activity, hydrolyzing O-glycosyl compounds"/>
    <property type="evidence" value="ECO:0007669"/>
    <property type="project" value="InterPro"/>
</dbReference>
<proteinExistence type="predicted"/>
<feature type="signal peptide" evidence="2">
    <location>
        <begin position="1"/>
        <end position="28"/>
    </location>
</feature>
<evidence type="ECO:0000259" key="3">
    <source>
        <dbReference type="PROSITE" id="PS51762"/>
    </source>
</evidence>
<name>A0A850DRY9_9MICO</name>
<dbReference type="InterPro" id="IPR013320">
    <property type="entry name" value="ConA-like_dom_sf"/>
</dbReference>
<gene>
    <name evidence="4" type="ORF">HP467_09120</name>
</gene>
<keyword evidence="2" id="KW-0732">Signal</keyword>
<dbReference type="CDD" id="cd00413">
    <property type="entry name" value="Glyco_hydrolase_16"/>
    <property type="match status" value="1"/>
</dbReference>
<dbReference type="RefSeq" id="WP_174778121.1">
    <property type="nucleotide sequence ID" value="NZ_BAAAWP010000001.1"/>
</dbReference>
<feature type="chain" id="PRO_5038540203" evidence="2">
    <location>
        <begin position="29"/>
        <end position="270"/>
    </location>
</feature>
<feature type="compositionally biased region" description="Low complexity" evidence="1">
    <location>
        <begin position="42"/>
        <end position="57"/>
    </location>
</feature>
<comment type="caution">
    <text evidence="4">The sequence shown here is derived from an EMBL/GenBank/DDBJ whole genome shotgun (WGS) entry which is preliminary data.</text>
</comment>
<protein>
    <submittedName>
        <fullName evidence="4">Glycoside hydrolase family 16 protein</fullName>
    </submittedName>
</protein>
<dbReference type="SUPFAM" id="SSF49899">
    <property type="entry name" value="Concanavalin A-like lectins/glucanases"/>
    <property type="match status" value="1"/>
</dbReference>
<dbReference type="AlphaFoldDB" id="A0A850DRY9"/>
<feature type="domain" description="GH16" evidence="3">
    <location>
        <begin position="30"/>
        <end position="270"/>
    </location>
</feature>
<organism evidence="4 5">
    <name type="scientific">Curtobacterium citreum</name>
    <dbReference type="NCBI Taxonomy" id="2036"/>
    <lineage>
        <taxon>Bacteria</taxon>
        <taxon>Bacillati</taxon>
        <taxon>Actinomycetota</taxon>
        <taxon>Actinomycetes</taxon>
        <taxon>Micrococcales</taxon>
        <taxon>Microbacteriaceae</taxon>
        <taxon>Curtobacterium</taxon>
    </lineage>
</organism>
<dbReference type="GO" id="GO:0005975">
    <property type="term" value="P:carbohydrate metabolic process"/>
    <property type="evidence" value="ECO:0007669"/>
    <property type="project" value="InterPro"/>
</dbReference>
<dbReference type="PROSITE" id="PS51762">
    <property type="entry name" value="GH16_2"/>
    <property type="match status" value="1"/>
</dbReference>
<dbReference type="Pfam" id="PF00722">
    <property type="entry name" value="Glyco_hydro_16"/>
    <property type="match status" value="1"/>
</dbReference>
<dbReference type="Proteomes" id="UP000539146">
    <property type="component" value="Unassembled WGS sequence"/>
</dbReference>
<evidence type="ECO:0000256" key="1">
    <source>
        <dbReference type="SAM" id="MobiDB-lite"/>
    </source>
</evidence>
<dbReference type="InterPro" id="IPR000757">
    <property type="entry name" value="Beta-glucanase-like"/>
</dbReference>
<evidence type="ECO:0000256" key="2">
    <source>
        <dbReference type="SAM" id="SignalP"/>
    </source>
</evidence>
<reference evidence="4 5" key="1">
    <citation type="submission" date="2020-05" db="EMBL/GenBank/DDBJ databases">
        <title>Genome Sequencing of Type Strains.</title>
        <authorList>
            <person name="Lemaire J.F."/>
            <person name="Inderbitzin P."/>
            <person name="Gregorio O.A."/>
            <person name="Collins S.B."/>
            <person name="Wespe N."/>
            <person name="Knight-Connoni V."/>
        </authorList>
    </citation>
    <scope>NUCLEOTIDE SEQUENCE [LARGE SCALE GENOMIC DNA]</scope>
    <source>
        <strain evidence="4 5">DSM 20512</strain>
    </source>
</reference>
<sequence length="270" mass="28473">MLRTRSTKILRAAIVLTAAALAALTVSAVSSADARPQPHPDGTAVVSGATPTASATPAAPPTGDGPPTFAEDFDTPAAAGGAFATTYAGSWQPYPDGMGGKYWSGPTVSAHDGYMDVAMDGKRGAAGTFGTPDGAWAHTGGVFSVRARALGGDGNGAAFMLWPTSDRWSDGEVDFPEGNFAGPVGAFVHSTVPGQERQAAGLHTDASWRDWHTYTTVWEPGRTVRFYVDAQLVFEAHDHVPTTPHRYMFQIGDWGAPGHLEIDWVRTWTD</sequence>
<feature type="region of interest" description="Disordered" evidence="1">
    <location>
        <begin position="32"/>
        <end position="75"/>
    </location>
</feature>
<accession>A0A850DRY9</accession>
<dbReference type="EMBL" id="JABMCG010000102">
    <property type="protein sequence ID" value="NUU28267.1"/>
    <property type="molecule type" value="Genomic_DNA"/>
</dbReference>
<evidence type="ECO:0000313" key="4">
    <source>
        <dbReference type="EMBL" id="NUU28267.1"/>
    </source>
</evidence>
<evidence type="ECO:0000313" key="5">
    <source>
        <dbReference type="Proteomes" id="UP000539146"/>
    </source>
</evidence>
<keyword evidence="4" id="KW-0378">Hydrolase</keyword>